<dbReference type="GO" id="GO:0004673">
    <property type="term" value="F:protein histidine kinase activity"/>
    <property type="evidence" value="ECO:0007669"/>
    <property type="project" value="UniProtKB-EC"/>
</dbReference>
<dbReference type="SMART" id="SM00091">
    <property type="entry name" value="PAS"/>
    <property type="match status" value="1"/>
</dbReference>
<protein>
    <recommendedName>
        <fullName evidence="2">histidine kinase</fullName>
        <ecNumber evidence="2">2.7.13.3</ecNumber>
    </recommendedName>
</protein>
<evidence type="ECO:0000313" key="9">
    <source>
        <dbReference type="Proteomes" id="UP000599024"/>
    </source>
</evidence>
<dbReference type="PANTHER" id="PTHR43304:SF1">
    <property type="entry name" value="PAC DOMAIN-CONTAINING PROTEIN"/>
    <property type="match status" value="1"/>
</dbReference>
<organism evidence="8 9">
    <name type="scientific">Candidatus Desulfatifera sulfidica</name>
    <dbReference type="NCBI Taxonomy" id="2841691"/>
    <lineage>
        <taxon>Bacteria</taxon>
        <taxon>Pseudomonadati</taxon>
        <taxon>Thermodesulfobacteriota</taxon>
        <taxon>Desulfobulbia</taxon>
        <taxon>Desulfobulbales</taxon>
        <taxon>Desulfobulbaceae</taxon>
        <taxon>Candidatus Desulfatifera</taxon>
    </lineage>
</organism>
<dbReference type="Pfam" id="PF02518">
    <property type="entry name" value="HATPase_c"/>
    <property type="match status" value="1"/>
</dbReference>
<dbReference type="SMART" id="SM00387">
    <property type="entry name" value="HATPase_c"/>
    <property type="match status" value="1"/>
</dbReference>
<evidence type="ECO:0000256" key="2">
    <source>
        <dbReference type="ARBA" id="ARBA00012438"/>
    </source>
</evidence>
<evidence type="ECO:0000256" key="1">
    <source>
        <dbReference type="ARBA" id="ARBA00000085"/>
    </source>
</evidence>
<comment type="caution">
    <text evidence="8">The sequence shown here is derived from an EMBL/GenBank/DDBJ whole genome shotgun (WGS) entry which is preliminary data.</text>
</comment>
<dbReference type="CDD" id="cd00130">
    <property type="entry name" value="PAS"/>
    <property type="match status" value="1"/>
</dbReference>
<dbReference type="PANTHER" id="PTHR43304">
    <property type="entry name" value="PHYTOCHROME-LIKE PROTEIN CPH1"/>
    <property type="match status" value="1"/>
</dbReference>
<evidence type="ECO:0000256" key="3">
    <source>
        <dbReference type="ARBA" id="ARBA00022553"/>
    </source>
</evidence>
<dbReference type="EMBL" id="JACNLK010000035">
    <property type="protein sequence ID" value="MBC8208363.1"/>
    <property type="molecule type" value="Genomic_DNA"/>
</dbReference>
<dbReference type="InterPro" id="IPR005467">
    <property type="entry name" value="His_kinase_dom"/>
</dbReference>
<evidence type="ECO:0000313" key="8">
    <source>
        <dbReference type="EMBL" id="MBC8208363.1"/>
    </source>
</evidence>
<dbReference type="Gene3D" id="1.10.287.130">
    <property type="match status" value="1"/>
</dbReference>
<dbReference type="Proteomes" id="UP000599024">
    <property type="component" value="Unassembled WGS sequence"/>
</dbReference>
<feature type="domain" description="Histidine kinase" evidence="6">
    <location>
        <begin position="504"/>
        <end position="729"/>
    </location>
</feature>
<evidence type="ECO:0000256" key="4">
    <source>
        <dbReference type="ARBA" id="ARBA00022679"/>
    </source>
</evidence>
<dbReference type="InterPro" id="IPR036890">
    <property type="entry name" value="HATPase_C_sf"/>
</dbReference>
<accession>A0A8J6N7T3</accession>
<dbReference type="NCBIfam" id="TIGR00229">
    <property type="entry name" value="sensory_box"/>
    <property type="match status" value="1"/>
</dbReference>
<proteinExistence type="predicted"/>
<evidence type="ECO:0000259" key="6">
    <source>
        <dbReference type="PROSITE" id="PS50109"/>
    </source>
</evidence>
<sequence length="736" mass="82491">MTTKIRIAICENLQAEAEAVLAAGQWPELEIVTFPARCGRPQISLDELSDLQCNQEVVADTHVLGSCCIQELSQSALSSPKVTIHHSAQCFYPLCSRSRIDELLTSGCHLITPGWLKKWPDQISIWGFDQAMARDFFSRSATKIVLLETGVWNESQNELQAFGHYIDRPVESTPVDLDYLQLQFHKIVLESRDRKAQQLIERLRDQSFQLCTALDFFGKLSQTTNEQQIIEGIVELFTLLIAPGEIEFIPQDEIDIINGQESRVDHRVGHLDHEQIKRDGYAWTGSEGGFLLLIRSDNTTFGFLKLDKLSFPEHKKRYLNFALSIRDICALALHNARVSQNLLSEIALREDTEQSLVQSEKRFRLLYENAPLPYQSLDVDGKLLDVNQAWLDALGYRKEEVVCRSFTDFILPELADHFARNFPRFKEAGSIEGVEFEMVKKDTTTFPVVFTGRVSVSPTGEFLQSHCIFRDVGEQKRQEALKLKDVRLQEQHNNIESLKTMAHAIAHRFNNAMMAVMGNLSLLTMTLPADSSDKELATDALAAAKGASKIGTMMLTYSGQDSGTMKVENLTDVIRESLAALRDQFTPLITLKLTTPREPLYCALDSKQIKEVMSNVLLNGIESFENETGIISVRFGSAFFEVSTFPILFQNKEMQDGMYSFCEITDNGQGIANDDLQRIFDPFYTTKFVGRGLGLALAAGIMKGHHGAVTVSSTVGEGTTCKILFPALPASQDSLE</sequence>
<gene>
    <name evidence="8" type="ORF">H8E79_04250</name>
</gene>
<reference evidence="8 9" key="1">
    <citation type="submission" date="2020-08" db="EMBL/GenBank/DDBJ databases">
        <title>Bridging the membrane lipid divide: bacteria of the FCB group superphylum have the potential to synthesize archaeal ether lipids.</title>
        <authorList>
            <person name="Villanueva L."/>
            <person name="Von Meijenfeldt F.A.B."/>
            <person name="Westbye A.B."/>
            <person name="Yadav S."/>
            <person name="Hopmans E.C."/>
            <person name="Dutilh B.E."/>
            <person name="Sinninghe Damste J.S."/>
        </authorList>
    </citation>
    <scope>NUCLEOTIDE SEQUENCE [LARGE SCALE GENOMIC DNA]</scope>
    <source>
        <strain evidence="8">NIOZ-UU81</strain>
    </source>
</reference>
<evidence type="ECO:0000256" key="5">
    <source>
        <dbReference type="ARBA" id="ARBA00022777"/>
    </source>
</evidence>
<dbReference type="InterPro" id="IPR035965">
    <property type="entry name" value="PAS-like_dom_sf"/>
</dbReference>
<dbReference type="Gene3D" id="3.30.565.10">
    <property type="entry name" value="Histidine kinase-like ATPase, C-terminal domain"/>
    <property type="match status" value="1"/>
</dbReference>
<dbReference type="InterPro" id="IPR003594">
    <property type="entry name" value="HATPase_dom"/>
</dbReference>
<keyword evidence="4" id="KW-0808">Transferase</keyword>
<dbReference type="PRINTS" id="PR00344">
    <property type="entry name" value="BCTRLSENSOR"/>
</dbReference>
<dbReference type="InterPro" id="IPR000014">
    <property type="entry name" value="PAS"/>
</dbReference>
<dbReference type="AlphaFoldDB" id="A0A8J6N7T3"/>
<dbReference type="PROSITE" id="PS50109">
    <property type="entry name" value="HIS_KIN"/>
    <property type="match status" value="1"/>
</dbReference>
<keyword evidence="3" id="KW-0597">Phosphoprotein</keyword>
<dbReference type="PROSITE" id="PS50112">
    <property type="entry name" value="PAS"/>
    <property type="match status" value="1"/>
</dbReference>
<dbReference type="SUPFAM" id="SSF55785">
    <property type="entry name" value="PYP-like sensor domain (PAS domain)"/>
    <property type="match status" value="1"/>
</dbReference>
<dbReference type="SUPFAM" id="SSF55874">
    <property type="entry name" value="ATPase domain of HSP90 chaperone/DNA topoisomerase II/histidine kinase"/>
    <property type="match status" value="1"/>
</dbReference>
<comment type="catalytic activity">
    <reaction evidence="1">
        <text>ATP + protein L-histidine = ADP + protein N-phospho-L-histidine.</text>
        <dbReference type="EC" id="2.7.13.3"/>
    </reaction>
</comment>
<dbReference type="Pfam" id="PF13426">
    <property type="entry name" value="PAS_9"/>
    <property type="match status" value="1"/>
</dbReference>
<keyword evidence="5" id="KW-0418">Kinase</keyword>
<dbReference type="EC" id="2.7.13.3" evidence="2"/>
<dbReference type="InterPro" id="IPR052162">
    <property type="entry name" value="Sensor_kinase/Photoreceptor"/>
</dbReference>
<evidence type="ECO:0000259" key="7">
    <source>
        <dbReference type="PROSITE" id="PS50112"/>
    </source>
</evidence>
<dbReference type="Gene3D" id="3.30.450.20">
    <property type="entry name" value="PAS domain"/>
    <property type="match status" value="1"/>
</dbReference>
<dbReference type="InterPro" id="IPR004358">
    <property type="entry name" value="Sig_transdc_His_kin-like_C"/>
</dbReference>
<feature type="domain" description="PAS" evidence="7">
    <location>
        <begin position="359"/>
        <end position="429"/>
    </location>
</feature>
<name>A0A8J6N7T3_9BACT</name>